<reference evidence="5 6" key="1">
    <citation type="submission" date="2018-08" db="EMBL/GenBank/DDBJ databases">
        <title>Comparative genomics of wild bee and flower associated Lactobacillus reveals potential adaptation to the bee host.</title>
        <authorList>
            <person name="Vuong H.Q."/>
            <person name="Mcfrederick Q.S."/>
        </authorList>
    </citation>
    <scope>NUCLEOTIDE SEQUENCE [LARGE SCALE GENOMIC DNA]</scope>
    <source>
        <strain evidence="5 6">HV_04</strain>
    </source>
</reference>
<evidence type="ECO:0000256" key="2">
    <source>
        <dbReference type="ARBA" id="ARBA00022840"/>
    </source>
</evidence>
<comment type="subcellular location">
    <subcellularLocation>
        <location evidence="3">Cytoplasm</location>
    </subcellularLocation>
</comment>
<dbReference type="PANTHER" id="PTHR10695:SF46">
    <property type="entry name" value="BIFUNCTIONAL COENZYME A SYNTHASE-RELATED"/>
    <property type="match status" value="1"/>
</dbReference>
<dbReference type="InterPro" id="IPR027417">
    <property type="entry name" value="P-loop_NTPase"/>
</dbReference>
<comment type="function">
    <text evidence="3">Catalyzes the phosphorylation of the 3'-hydroxyl group of dephosphocoenzyme A to form coenzyme A.</text>
</comment>
<dbReference type="SUPFAM" id="SSF52540">
    <property type="entry name" value="P-loop containing nucleoside triphosphate hydrolases"/>
    <property type="match status" value="1"/>
</dbReference>
<keyword evidence="2 3" id="KW-0067">ATP-binding</keyword>
<evidence type="ECO:0000256" key="3">
    <source>
        <dbReference type="HAMAP-Rule" id="MF_00376"/>
    </source>
</evidence>
<evidence type="ECO:0000256" key="4">
    <source>
        <dbReference type="NCBIfam" id="TIGR00152"/>
    </source>
</evidence>
<comment type="pathway">
    <text evidence="3">Cofactor biosynthesis; coenzyme A biosynthesis; CoA from (R)-pantothenate: step 5/5.</text>
</comment>
<dbReference type="EC" id="2.7.1.24" evidence="3 4"/>
<evidence type="ECO:0000313" key="6">
    <source>
        <dbReference type="Proteomes" id="UP000767392"/>
    </source>
</evidence>
<dbReference type="RefSeq" id="WP_105987778.1">
    <property type="nucleotide sequence ID" value="NZ_POST01000002.1"/>
</dbReference>
<dbReference type="Proteomes" id="UP000767392">
    <property type="component" value="Unassembled WGS sequence"/>
</dbReference>
<dbReference type="InterPro" id="IPR001977">
    <property type="entry name" value="Depp_CoAkinase"/>
</dbReference>
<comment type="caution">
    <text evidence="5">The sequence shown here is derived from an EMBL/GenBank/DDBJ whole genome shotgun (WGS) entry which is preliminary data.</text>
</comment>
<sequence>MVKVIGLTGGIATGKSNVSDCLAKMGYQIIDADKITYQLQQKDSDCLNAITKYFGNDILDKNGELNRSHLAKLVFENKDNLTNLVRIMDPYIRSDVQSIIDNTNEKIVIFDAPTLFENGYAFMCDRIVVVTCTPMNQLNRLQSRNNLSISDSIKRIKSQWPLNFKEKLADYLIDSNGSIMQTRNQVIKLFNKIDN</sequence>
<comment type="similarity">
    <text evidence="3">Belongs to the CoaE family.</text>
</comment>
<dbReference type="EMBL" id="QUAM01000002">
    <property type="protein sequence ID" value="TPR15362.1"/>
    <property type="molecule type" value="Genomic_DNA"/>
</dbReference>
<dbReference type="CDD" id="cd02022">
    <property type="entry name" value="DPCK"/>
    <property type="match status" value="1"/>
</dbReference>
<accession>A0ABY2YTW9</accession>
<feature type="binding site" evidence="3">
    <location>
        <begin position="12"/>
        <end position="17"/>
    </location>
    <ligand>
        <name>ATP</name>
        <dbReference type="ChEBI" id="CHEBI:30616"/>
    </ligand>
</feature>
<name>A0ABY2YTW9_9LACO</name>
<keyword evidence="3 5" id="KW-0418">Kinase</keyword>
<dbReference type="NCBIfam" id="TIGR00152">
    <property type="entry name" value="dephospho-CoA kinase"/>
    <property type="match status" value="1"/>
</dbReference>
<dbReference type="Pfam" id="PF01121">
    <property type="entry name" value="CoaE"/>
    <property type="match status" value="1"/>
</dbReference>
<keyword evidence="3" id="KW-0963">Cytoplasm</keyword>
<dbReference type="PROSITE" id="PS51219">
    <property type="entry name" value="DPCK"/>
    <property type="match status" value="1"/>
</dbReference>
<evidence type="ECO:0000256" key="1">
    <source>
        <dbReference type="ARBA" id="ARBA00022741"/>
    </source>
</evidence>
<protein>
    <recommendedName>
        <fullName evidence="3 4">Dephospho-CoA kinase</fullName>
        <ecNumber evidence="3 4">2.7.1.24</ecNumber>
    </recommendedName>
    <alternativeName>
        <fullName evidence="3">Dephosphocoenzyme A kinase</fullName>
    </alternativeName>
</protein>
<dbReference type="Gene3D" id="3.40.50.300">
    <property type="entry name" value="P-loop containing nucleotide triphosphate hydrolases"/>
    <property type="match status" value="1"/>
</dbReference>
<keyword evidence="3 5" id="KW-0808">Transferase</keyword>
<dbReference type="PANTHER" id="PTHR10695">
    <property type="entry name" value="DEPHOSPHO-COA KINASE-RELATED"/>
    <property type="match status" value="1"/>
</dbReference>
<keyword evidence="3" id="KW-0173">Coenzyme A biosynthesis</keyword>
<gene>
    <name evidence="3" type="primary">coaE</name>
    <name evidence="5" type="ORF">DY048_03595</name>
</gene>
<dbReference type="GO" id="GO:0004140">
    <property type="term" value="F:dephospho-CoA kinase activity"/>
    <property type="evidence" value="ECO:0007669"/>
    <property type="project" value="UniProtKB-EC"/>
</dbReference>
<keyword evidence="6" id="KW-1185">Reference proteome</keyword>
<evidence type="ECO:0000313" key="5">
    <source>
        <dbReference type="EMBL" id="TPR15362.1"/>
    </source>
</evidence>
<keyword evidence="1 3" id="KW-0547">Nucleotide-binding</keyword>
<proteinExistence type="inferred from homology"/>
<dbReference type="HAMAP" id="MF_00376">
    <property type="entry name" value="Dephospho_CoA_kinase"/>
    <property type="match status" value="1"/>
</dbReference>
<organism evidence="5 6">
    <name type="scientific">Apilactobacillus timberlakei</name>
    <dbReference type="NCBI Taxonomy" id="2008380"/>
    <lineage>
        <taxon>Bacteria</taxon>
        <taxon>Bacillati</taxon>
        <taxon>Bacillota</taxon>
        <taxon>Bacilli</taxon>
        <taxon>Lactobacillales</taxon>
        <taxon>Lactobacillaceae</taxon>
        <taxon>Apilactobacillus</taxon>
    </lineage>
</organism>
<comment type="catalytic activity">
    <reaction evidence="3">
        <text>3'-dephospho-CoA + ATP = ADP + CoA + H(+)</text>
        <dbReference type="Rhea" id="RHEA:18245"/>
        <dbReference type="ChEBI" id="CHEBI:15378"/>
        <dbReference type="ChEBI" id="CHEBI:30616"/>
        <dbReference type="ChEBI" id="CHEBI:57287"/>
        <dbReference type="ChEBI" id="CHEBI:57328"/>
        <dbReference type="ChEBI" id="CHEBI:456216"/>
        <dbReference type="EC" id="2.7.1.24"/>
    </reaction>
</comment>